<keyword evidence="4" id="KW-0547">Nucleotide-binding</keyword>
<sequence length="87" mass="9288">MSYKYKTRGTCSSMIEVELDGNIVKNVKFTGGCDGNLKAIPKLVEGLTVEQVEEKLSGISCSGRPTSCGDQLARACRAAYEAETAAH</sequence>
<dbReference type="EC" id="1.17.4.1" evidence="2"/>
<name>A0A9D2D4Y3_9FIRM</name>
<dbReference type="GO" id="GO:0071897">
    <property type="term" value="P:DNA biosynthetic process"/>
    <property type="evidence" value="ECO:0007669"/>
    <property type="project" value="UniProtKB-KW"/>
</dbReference>
<dbReference type="InterPro" id="IPR023806">
    <property type="entry name" value="CHP03905"/>
</dbReference>
<evidence type="ECO:0000256" key="4">
    <source>
        <dbReference type="ARBA" id="ARBA00022741"/>
    </source>
</evidence>
<dbReference type="GO" id="GO:0004748">
    <property type="term" value="F:ribonucleoside-diphosphate reductase activity, thioredoxin disulfide as acceptor"/>
    <property type="evidence" value="ECO:0007669"/>
    <property type="project" value="UniProtKB-EC"/>
</dbReference>
<dbReference type="EMBL" id="DXCH01000328">
    <property type="protein sequence ID" value="HIZ08686.1"/>
    <property type="molecule type" value="Genomic_DNA"/>
</dbReference>
<dbReference type="NCBIfam" id="TIGR03905">
    <property type="entry name" value="TIGR03905_4_Cys"/>
    <property type="match status" value="1"/>
</dbReference>
<accession>A0A9D2D4Y3</accession>
<evidence type="ECO:0000256" key="2">
    <source>
        <dbReference type="ARBA" id="ARBA00012274"/>
    </source>
</evidence>
<comment type="caution">
    <text evidence="7">The sequence shown here is derived from an EMBL/GenBank/DDBJ whole genome shotgun (WGS) entry which is preliminary data.</text>
</comment>
<dbReference type="AlphaFoldDB" id="A0A9D2D4Y3"/>
<keyword evidence="3" id="KW-0237">DNA synthesis</keyword>
<gene>
    <name evidence="7" type="ORF">IAA08_12220</name>
</gene>
<reference evidence="7" key="1">
    <citation type="journal article" date="2021" name="PeerJ">
        <title>Extensive microbial diversity within the chicken gut microbiome revealed by metagenomics and culture.</title>
        <authorList>
            <person name="Gilroy R."/>
            <person name="Ravi A."/>
            <person name="Getino M."/>
            <person name="Pursley I."/>
            <person name="Horton D.L."/>
            <person name="Alikhan N.F."/>
            <person name="Baker D."/>
            <person name="Gharbi K."/>
            <person name="Hall N."/>
            <person name="Watson M."/>
            <person name="Adriaenssens E.M."/>
            <person name="Foster-Nyarko E."/>
            <person name="Jarju S."/>
            <person name="Secka A."/>
            <person name="Antonio M."/>
            <person name="Oren A."/>
            <person name="Chaudhuri R.R."/>
            <person name="La Ragione R."/>
            <person name="Hildebrand F."/>
            <person name="Pallen M.J."/>
        </authorList>
    </citation>
    <scope>NUCLEOTIDE SEQUENCE</scope>
    <source>
        <strain evidence="7">CHK192-9172</strain>
    </source>
</reference>
<dbReference type="Proteomes" id="UP000824024">
    <property type="component" value="Unassembled WGS sequence"/>
</dbReference>
<organism evidence="7 8">
    <name type="scientific">Candidatus Eubacterium avistercoris</name>
    <dbReference type="NCBI Taxonomy" id="2838567"/>
    <lineage>
        <taxon>Bacteria</taxon>
        <taxon>Bacillati</taxon>
        <taxon>Bacillota</taxon>
        <taxon>Clostridia</taxon>
        <taxon>Eubacteriales</taxon>
        <taxon>Eubacteriaceae</taxon>
        <taxon>Eubacterium</taxon>
    </lineage>
</organism>
<evidence type="ECO:0000256" key="5">
    <source>
        <dbReference type="ARBA" id="ARBA00047754"/>
    </source>
</evidence>
<evidence type="ECO:0000256" key="3">
    <source>
        <dbReference type="ARBA" id="ARBA00022634"/>
    </source>
</evidence>
<dbReference type="Pfam" id="PF12637">
    <property type="entry name" value="TSCPD"/>
    <property type="match status" value="1"/>
</dbReference>
<comment type="similarity">
    <text evidence="1">Belongs to the ribonucleoside diphosphate reductase class-2 family.</text>
</comment>
<protein>
    <recommendedName>
        <fullName evidence="2">ribonucleoside-diphosphate reductase</fullName>
        <ecNumber evidence="2">1.17.4.1</ecNumber>
    </recommendedName>
</protein>
<proteinExistence type="inferred from homology"/>
<feature type="domain" description="TSCPD" evidence="6">
    <location>
        <begin position="4"/>
        <end position="77"/>
    </location>
</feature>
<evidence type="ECO:0000256" key="1">
    <source>
        <dbReference type="ARBA" id="ARBA00007405"/>
    </source>
</evidence>
<evidence type="ECO:0000313" key="8">
    <source>
        <dbReference type="Proteomes" id="UP000824024"/>
    </source>
</evidence>
<comment type="catalytic activity">
    <reaction evidence="5">
        <text>a 2'-deoxyribonucleoside 5'-diphosphate + [thioredoxin]-disulfide + H2O = a ribonucleoside 5'-diphosphate + [thioredoxin]-dithiol</text>
        <dbReference type="Rhea" id="RHEA:23252"/>
        <dbReference type="Rhea" id="RHEA-COMP:10698"/>
        <dbReference type="Rhea" id="RHEA-COMP:10700"/>
        <dbReference type="ChEBI" id="CHEBI:15377"/>
        <dbReference type="ChEBI" id="CHEBI:29950"/>
        <dbReference type="ChEBI" id="CHEBI:50058"/>
        <dbReference type="ChEBI" id="CHEBI:57930"/>
        <dbReference type="ChEBI" id="CHEBI:73316"/>
        <dbReference type="EC" id="1.17.4.1"/>
    </reaction>
</comment>
<evidence type="ECO:0000313" key="7">
    <source>
        <dbReference type="EMBL" id="HIZ08686.1"/>
    </source>
</evidence>
<evidence type="ECO:0000259" key="6">
    <source>
        <dbReference type="Pfam" id="PF12637"/>
    </source>
</evidence>
<reference evidence="7" key="2">
    <citation type="submission" date="2021-04" db="EMBL/GenBank/DDBJ databases">
        <authorList>
            <person name="Gilroy R."/>
        </authorList>
    </citation>
    <scope>NUCLEOTIDE SEQUENCE</scope>
    <source>
        <strain evidence="7">CHK192-9172</strain>
    </source>
</reference>
<dbReference type="GO" id="GO:0000166">
    <property type="term" value="F:nucleotide binding"/>
    <property type="evidence" value="ECO:0007669"/>
    <property type="project" value="UniProtKB-KW"/>
</dbReference>
<dbReference type="InterPro" id="IPR024434">
    <property type="entry name" value="TSCPD_dom"/>
</dbReference>